<dbReference type="OrthoDB" id="9781189at2"/>
<name>A0A0C3MGH7_9PORP</name>
<gene>
    <name evidence="3" type="ORF">BA92_03770</name>
    <name evidence="2" type="ORF">IE90_09735</name>
</gene>
<dbReference type="SMART" id="SM00849">
    <property type="entry name" value="Lactamase_B"/>
    <property type="match status" value="1"/>
</dbReference>
<protein>
    <submittedName>
        <fullName evidence="3">Beta-lactamase</fullName>
    </submittedName>
</protein>
<dbReference type="EMBL" id="JPIT01000031">
    <property type="protein sequence ID" value="KIO43414.1"/>
    <property type="molecule type" value="Genomic_DNA"/>
</dbReference>
<proteinExistence type="predicted"/>
<evidence type="ECO:0000313" key="3">
    <source>
        <dbReference type="EMBL" id="KIO45593.1"/>
    </source>
</evidence>
<reference evidence="3 5" key="1">
    <citation type="submission" date="2014-07" db="EMBL/GenBank/DDBJ databases">
        <title>Porphyromonadaceae bacterium OUH 308042 = ATCC BAA-2681 = DSM 28342 draft genome.</title>
        <authorList>
            <person name="Sydenham T.V."/>
            <person name="Hasman H."/>
            <person name="Justensen U.S."/>
        </authorList>
    </citation>
    <scope>NUCLEOTIDE SEQUENCE [LARGE SCALE GENOMIC DNA]</scope>
    <source>
        <strain evidence="3 5">OUH 308042</strain>
    </source>
</reference>
<accession>A0A0C3MGH7</accession>
<dbReference type="PANTHER" id="PTHR42663">
    <property type="entry name" value="HYDROLASE C777.06C-RELATED-RELATED"/>
    <property type="match status" value="1"/>
</dbReference>
<dbReference type="Proteomes" id="UP000031937">
    <property type="component" value="Unassembled WGS sequence"/>
</dbReference>
<feature type="domain" description="Metallo-beta-lactamase" evidence="1">
    <location>
        <begin position="34"/>
        <end position="226"/>
    </location>
</feature>
<keyword evidence="5" id="KW-1185">Reference proteome</keyword>
<dbReference type="Proteomes" id="UP000031980">
    <property type="component" value="Unassembled WGS sequence"/>
</dbReference>
<dbReference type="Gene3D" id="3.60.15.10">
    <property type="entry name" value="Ribonuclease Z/Hydroxyacylglutathione hydrolase-like"/>
    <property type="match status" value="1"/>
</dbReference>
<comment type="caution">
    <text evidence="3">The sequence shown here is derived from an EMBL/GenBank/DDBJ whole genome shotgun (WGS) entry which is preliminary data.</text>
</comment>
<dbReference type="Pfam" id="PF12706">
    <property type="entry name" value="Lactamase_B_2"/>
    <property type="match status" value="1"/>
</dbReference>
<evidence type="ECO:0000313" key="4">
    <source>
        <dbReference type="Proteomes" id="UP000031937"/>
    </source>
</evidence>
<dbReference type="InterPro" id="IPR036866">
    <property type="entry name" value="RibonucZ/Hydroxyglut_hydro"/>
</dbReference>
<dbReference type="SUPFAM" id="SSF56281">
    <property type="entry name" value="Metallo-hydrolase/oxidoreductase"/>
    <property type="match status" value="1"/>
</dbReference>
<evidence type="ECO:0000313" key="5">
    <source>
        <dbReference type="Proteomes" id="UP000031980"/>
    </source>
</evidence>
<dbReference type="CDD" id="cd16279">
    <property type="entry name" value="metallo-hydrolase-like_MBL-fold"/>
    <property type="match status" value="1"/>
</dbReference>
<dbReference type="RefSeq" id="WP_041503637.1">
    <property type="nucleotide sequence ID" value="NZ_JPIT01000031.1"/>
</dbReference>
<dbReference type="AlphaFoldDB" id="A0A0C3MGH7"/>
<sequence>MKITILGSGTSQGIPVIGCECEVCRSSDTRDKRLRSSALIEIEGKKLLIDAGPDFRYQMLRAHVKDVRAILLTHEHKDHTGGLDDVRAFNWIKGGYVDIYCDQRTCDAVHKDYDYAFMPVKYPGVPDMSMHVIDNRPFYVDDIKIIPLTVMHYKLPVTAFRIGNFAYVTDANFISEENKKKLKGVEYLIINALRKEPHISHFSLDQALEVIRELQVKQAYITHIGHQMGLSTQVSAELPSNVRLAHDMLTFEI</sequence>
<evidence type="ECO:0000259" key="1">
    <source>
        <dbReference type="SMART" id="SM00849"/>
    </source>
</evidence>
<reference evidence="2 4" key="2">
    <citation type="submission" date="2014-07" db="EMBL/GenBank/DDBJ databases">
        <title>Porphyromonadaceae bacterium OUH 334697 = ATCC BAA-2682 = DSM 28341 draft genome.</title>
        <authorList>
            <person name="Sydenham T.V."/>
            <person name="Hasman H."/>
            <person name="Justesen U.S."/>
        </authorList>
    </citation>
    <scope>NUCLEOTIDE SEQUENCE [LARGE SCALE GENOMIC DNA]</scope>
    <source>
        <strain evidence="2 4">OUH 334697</strain>
    </source>
</reference>
<organism evidence="3 5">
    <name type="scientific">Sanguibacteroides justesenii</name>
    <dbReference type="NCBI Taxonomy" id="1547597"/>
    <lineage>
        <taxon>Bacteria</taxon>
        <taxon>Pseudomonadati</taxon>
        <taxon>Bacteroidota</taxon>
        <taxon>Bacteroidia</taxon>
        <taxon>Bacteroidales</taxon>
        <taxon>Porphyromonadaceae</taxon>
        <taxon>Sanguibacteroides</taxon>
    </lineage>
</organism>
<evidence type="ECO:0000313" key="2">
    <source>
        <dbReference type="EMBL" id="KIO43414.1"/>
    </source>
</evidence>
<dbReference type="PANTHER" id="PTHR42663:SF6">
    <property type="entry name" value="HYDROLASE C777.06C-RELATED"/>
    <property type="match status" value="1"/>
</dbReference>
<dbReference type="EMBL" id="JPIU01000037">
    <property type="protein sequence ID" value="KIO45593.1"/>
    <property type="molecule type" value="Genomic_DNA"/>
</dbReference>
<dbReference type="InterPro" id="IPR001279">
    <property type="entry name" value="Metallo-B-lactamas"/>
</dbReference>